<dbReference type="SUPFAM" id="SSF55486">
    <property type="entry name" value="Metalloproteases ('zincins'), catalytic domain"/>
    <property type="match status" value="1"/>
</dbReference>
<organism evidence="23 24">
    <name type="scientific">Crassostrea virginica</name>
    <name type="common">Eastern oyster</name>
    <dbReference type="NCBI Taxonomy" id="6565"/>
    <lineage>
        <taxon>Eukaryota</taxon>
        <taxon>Metazoa</taxon>
        <taxon>Spiralia</taxon>
        <taxon>Lophotrochozoa</taxon>
        <taxon>Mollusca</taxon>
        <taxon>Bivalvia</taxon>
        <taxon>Autobranchia</taxon>
        <taxon>Pteriomorphia</taxon>
        <taxon>Ostreida</taxon>
        <taxon>Ostreoidea</taxon>
        <taxon>Ostreidae</taxon>
        <taxon>Crassostrea</taxon>
    </lineage>
</organism>
<dbReference type="PRINTS" id="PR00480">
    <property type="entry name" value="ASTACIN"/>
</dbReference>
<evidence type="ECO:0000256" key="7">
    <source>
        <dbReference type="ARBA" id="ARBA00022729"/>
    </source>
</evidence>
<evidence type="ECO:0000313" key="24">
    <source>
        <dbReference type="RefSeq" id="XP_022317312.1"/>
    </source>
</evidence>
<keyword evidence="4 18" id="KW-0645">Protease</keyword>
<evidence type="ECO:0000256" key="4">
    <source>
        <dbReference type="ARBA" id="ARBA00022670"/>
    </source>
</evidence>
<dbReference type="InterPro" id="IPR000742">
    <property type="entry name" value="EGF"/>
</dbReference>
<dbReference type="RefSeq" id="XP_022317312.1">
    <property type="nucleotide sequence ID" value="XM_022461604.1"/>
</dbReference>
<dbReference type="PANTHER" id="PTHR23282:SF101">
    <property type="entry name" value="MAM DOMAIN-CONTAINING PROTEIN"/>
    <property type="match status" value="1"/>
</dbReference>
<feature type="domain" description="EGF-like" evidence="20">
    <location>
        <begin position="459"/>
        <end position="497"/>
    </location>
</feature>
<feature type="domain" description="EGF-like" evidence="20">
    <location>
        <begin position="258"/>
        <end position="295"/>
    </location>
</feature>
<dbReference type="PROSITE" id="PS50026">
    <property type="entry name" value="EGF_3"/>
    <property type="match status" value="2"/>
</dbReference>
<evidence type="ECO:0000256" key="15">
    <source>
        <dbReference type="ARBA" id="ARBA00023157"/>
    </source>
</evidence>
<reference evidence="24" key="2">
    <citation type="submission" date="2025-08" db="UniProtKB">
        <authorList>
            <consortium name="RefSeq"/>
        </authorList>
    </citation>
    <scope>IDENTIFICATION</scope>
    <source>
        <tissue evidence="24">Whole sample</tissue>
    </source>
</reference>
<dbReference type="GO" id="GO:0004222">
    <property type="term" value="F:metalloendopeptidase activity"/>
    <property type="evidence" value="ECO:0007669"/>
    <property type="project" value="UniProtKB-UniRule"/>
</dbReference>
<dbReference type="InterPro" id="IPR035914">
    <property type="entry name" value="Sperma_CUB_dom_sf"/>
</dbReference>
<keyword evidence="9 18" id="KW-0378">Hydrolase</keyword>
<evidence type="ECO:0000259" key="19">
    <source>
        <dbReference type="PROSITE" id="PS01180"/>
    </source>
</evidence>
<evidence type="ECO:0000259" key="22">
    <source>
        <dbReference type="PROSITE" id="PS51864"/>
    </source>
</evidence>
<evidence type="ECO:0000256" key="10">
    <source>
        <dbReference type="ARBA" id="ARBA00022833"/>
    </source>
</evidence>
<dbReference type="SUPFAM" id="SSF49854">
    <property type="entry name" value="Spermadhesin, CUB domain"/>
    <property type="match status" value="1"/>
</dbReference>
<comment type="subcellular location">
    <subcellularLocation>
        <location evidence="1">Cell membrane</location>
        <topology evidence="1">Single-pass type I membrane protein</topology>
    </subcellularLocation>
</comment>
<evidence type="ECO:0000256" key="18">
    <source>
        <dbReference type="RuleBase" id="RU361183"/>
    </source>
</evidence>
<evidence type="ECO:0000256" key="6">
    <source>
        <dbReference type="ARBA" id="ARBA00022723"/>
    </source>
</evidence>
<keyword evidence="15 17" id="KW-1015">Disulfide bond</keyword>
<keyword evidence="5" id="KW-0812">Transmembrane</keyword>
<protein>
    <recommendedName>
        <fullName evidence="18">Metalloendopeptidase</fullName>
        <ecNumber evidence="18">3.4.24.-</ecNumber>
    </recommendedName>
</protein>
<keyword evidence="10 18" id="KW-0862">Zinc</keyword>
<dbReference type="Gene3D" id="2.60.120.200">
    <property type="match status" value="2"/>
</dbReference>
<keyword evidence="23" id="KW-1185">Reference proteome</keyword>
<accession>A0A8B8CNB9</accession>
<evidence type="ECO:0000256" key="8">
    <source>
        <dbReference type="ARBA" id="ARBA00022737"/>
    </source>
</evidence>
<keyword evidence="12" id="KW-1133">Transmembrane helix</keyword>
<keyword evidence="6 18" id="KW-0479">Metal-binding</keyword>
<dbReference type="FunFam" id="2.10.25.10:FF:000391">
    <property type="entry name" value="Weary, isoform C"/>
    <property type="match status" value="1"/>
</dbReference>
<dbReference type="CDD" id="cd06263">
    <property type="entry name" value="MAM"/>
    <property type="match status" value="1"/>
</dbReference>
<feature type="domain" description="MAM" evidence="21">
    <location>
        <begin position="504"/>
        <end position="661"/>
    </location>
</feature>
<dbReference type="InterPro" id="IPR024079">
    <property type="entry name" value="MetalloPept_cat_dom_sf"/>
</dbReference>
<proteinExistence type="predicted"/>
<dbReference type="InterPro" id="IPR000998">
    <property type="entry name" value="MAM_dom"/>
</dbReference>
<dbReference type="AlphaFoldDB" id="A0A8B8CNB9"/>
<dbReference type="GO" id="GO:0007154">
    <property type="term" value="P:cell communication"/>
    <property type="evidence" value="ECO:0007669"/>
    <property type="project" value="UniProtKB-ARBA"/>
</dbReference>
<dbReference type="KEGG" id="cvn:111120685"/>
<dbReference type="InterPro" id="IPR013320">
    <property type="entry name" value="ConA-like_dom_sf"/>
</dbReference>
<evidence type="ECO:0000256" key="5">
    <source>
        <dbReference type="ARBA" id="ARBA00022692"/>
    </source>
</evidence>
<dbReference type="GO" id="GO:0006508">
    <property type="term" value="P:proteolysis"/>
    <property type="evidence" value="ECO:0007669"/>
    <property type="project" value="UniProtKB-KW"/>
</dbReference>
<keyword evidence="2" id="KW-1003">Cell membrane</keyword>
<comment type="cofactor">
    <cofactor evidence="18">
        <name>Zn(2+)</name>
        <dbReference type="ChEBI" id="CHEBI:29105"/>
    </cofactor>
    <text evidence="18">Binds 1 zinc ion per subunit.</text>
</comment>
<keyword evidence="7" id="KW-0732">Signal</keyword>
<dbReference type="SUPFAM" id="SSF49899">
    <property type="entry name" value="Concanavalin A-like lectins/glucanases"/>
    <property type="match status" value="2"/>
</dbReference>
<comment type="caution">
    <text evidence="17">Lacks conserved residue(s) required for the propagation of feature annotation.</text>
</comment>
<dbReference type="Gene3D" id="3.40.390.10">
    <property type="entry name" value="Collagenase (Catalytic Domain)"/>
    <property type="match status" value="1"/>
</dbReference>
<sequence>MLHAMGGRHEQSRADRMREIQILWDNIDSGYAYNFEVQNTKDEVPYDMGSVMQYALWAFAATGTNSMKLGDPNLEYLTTQGGKTLTIYDIAEINEAYQCTATCSITCQNGGVVKKSGSVCSCACPTGLKGSDCSVLDSSAGCGGVIDLTTIQSSQIGLPSYQNGLECTWLVKGGTGTRIKATINSMNLPFSTQNNCYHWIEFRDSLIGQPGKEKCGNVGGSQFVKSLNGNPSAMMIRFNSAKHTVTPGTGFLVTVEAYNSGCISFPCKNGGTCTETANAGFVCTCTNGWSGSTCEHIAADATNKCTISDDLYTCAFKQEVGVSNFRWTLTPAHQSYADSDPGLLLRPQEAGYYYYNWKSFLVTDANFEQTNRCLSFKYIFPTNNLQDSYPSSVTVYYEGNGVSKTNAFTLTKDHATASWVKKDISIPSIANLKMTIEGVIGRQRVTLDDITIKPGTCDSLVPCVDFNPCQNDGVCVASGTSATCECNTCMYTGQYCETAVGNSYSCTFEDQNCFLDNAADDDFDWTIRQYSTPSSYTGPTGAAEGLSYMYIETSSPRVAGDKAILRSNVAFEAKTYCLKLKYHMYDGYAAYMGTFSIKTQVGSNAPVTRFQRTGHQGNEWKSLQLNLSLSPNTKIIIEGIRGSSWTGDIAIDDVKLNGCAC</sequence>
<dbReference type="PROSITE" id="PS01180">
    <property type="entry name" value="CUB"/>
    <property type="match status" value="1"/>
</dbReference>
<evidence type="ECO:0000256" key="13">
    <source>
        <dbReference type="ARBA" id="ARBA00023049"/>
    </source>
</evidence>
<dbReference type="PROSITE" id="PS00022">
    <property type="entry name" value="EGF_1"/>
    <property type="match status" value="1"/>
</dbReference>
<dbReference type="CDD" id="cd00054">
    <property type="entry name" value="EGF_CA"/>
    <property type="match status" value="2"/>
</dbReference>
<feature type="domain" description="Peptidase M12A" evidence="22">
    <location>
        <begin position="1"/>
        <end position="100"/>
    </location>
</feature>
<dbReference type="Gene3D" id="2.60.120.290">
    <property type="entry name" value="Spermadhesin, CUB domain"/>
    <property type="match status" value="1"/>
</dbReference>
<dbReference type="Pfam" id="PF01400">
    <property type="entry name" value="Astacin"/>
    <property type="match status" value="1"/>
</dbReference>
<dbReference type="InterPro" id="IPR001506">
    <property type="entry name" value="Peptidase_M12A"/>
</dbReference>
<dbReference type="Pfam" id="PF00629">
    <property type="entry name" value="MAM"/>
    <property type="match status" value="2"/>
</dbReference>
<keyword evidence="3 17" id="KW-0245">EGF-like domain</keyword>
<evidence type="ECO:0000256" key="16">
    <source>
        <dbReference type="ARBA" id="ARBA00023180"/>
    </source>
</evidence>
<dbReference type="Pfam" id="PF00431">
    <property type="entry name" value="CUB"/>
    <property type="match status" value="1"/>
</dbReference>
<dbReference type="OrthoDB" id="6134225at2759"/>
<dbReference type="Pfam" id="PF00008">
    <property type="entry name" value="EGF"/>
    <property type="match status" value="1"/>
</dbReference>
<dbReference type="GeneID" id="111120685"/>
<dbReference type="SMART" id="SM00042">
    <property type="entry name" value="CUB"/>
    <property type="match status" value="1"/>
</dbReference>
<dbReference type="CDD" id="cd00041">
    <property type="entry name" value="CUB"/>
    <property type="match status" value="1"/>
</dbReference>
<dbReference type="GO" id="GO:0005886">
    <property type="term" value="C:plasma membrane"/>
    <property type="evidence" value="ECO:0007669"/>
    <property type="project" value="UniProtKB-SubCell"/>
</dbReference>
<evidence type="ECO:0000256" key="17">
    <source>
        <dbReference type="PROSITE-ProRule" id="PRU00076"/>
    </source>
</evidence>
<dbReference type="SUPFAM" id="SSF57196">
    <property type="entry name" value="EGF/Laminin"/>
    <property type="match status" value="1"/>
</dbReference>
<keyword evidence="14" id="KW-0472">Membrane</keyword>
<evidence type="ECO:0000256" key="9">
    <source>
        <dbReference type="ARBA" id="ARBA00022801"/>
    </source>
</evidence>
<feature type="domain" description="CUB" evidence="19">
    <location>
        <begin position="142"/>
        <end position="258"/>
    </location>
</feature>
<dbReference type="PROSITE" id="PS01186">
    <property type="entry name" value="EGF_2"/>
    <property type="match status" value="1"/>
</dbReference>
<keyword evidence="13 18" id="KW-0482">Metalloprotease</keyword>
<dbReference type="InterPro" id="IPR051560">
    <property type="entry name" value="MAM_domain-containing"/>
</dbReference>
<keyword evidence="11" id="KW-0106">Calcium</keyword>
<keyword evidence="8" id="KW-0677">Repeat</keyword>
<dbReference type="GO" id="GO:0046872">
    <property type="term" value="F:metal ion binding"/>
    <property type="evidence" value="ECO:0007669"/>
    <property type="project" value="UniProtKB-KW"/>
</dbReference>
<evidence type="ECO:0000256" key="1">
    <source>
        <dbReference type="ARBA" id="ARBA00004251"/>
    </source>
</evidence>
<gene>
    <name evidence="24" type="primary">LOC111120685</name>
</gene>
<dbReference type="Proteomes" id="UP000694844">
    <property type="component" value="Chromosome 1"/>
</dbReference>
<dbReference type="GO" id="GO:0023052">
    <property type="term" value="P:signaling"/>
    <property type="evidence" value="ECO:0007669"/>
    <property type="project" value="UniProtKB-ARBA"/>
</dbReference>
<reference evidence="23" key="1">
    <citation type="submission" date="2024-06" db="UniProtKB">
        <authorList>
            <consortium name="RefSeq"/>
        </authorList>
    </citation>
    <scope>NUCLEOTIDE SEQUENCE [LARGE SCALE GENOMIC DNA]</scope>
</reference>
<evidence type="ECO:0000256" key="2">
    <source>
        <dbReference type="ARBA" id="ARBA00022475"/>
    </source>
</evidence>
<dbReference type="PROSITE" id="PS50060">
    <property type="entry name" value="MAM_2"/>
    <property type="match status" value="2"/>
</dbReference>
<evidence type="ECO:0000256" key="3">
    <source>
        <dbReference type="ARBA" id="ARBA00022536"/>
    </source>
</evidence>
<feature type="domain" description="MAM" evidence="21">
    <location>
        <begin position="303"/>
        <end position="459"/>
    </location>
</feature>
<dbReference type="InterPro" id="IPR000859">
    <property type="entry name" value="CUB_dom"/>
</dbReference>
<dbReference type="PANTHER" id="PTHR23282">
    <property type="entry name" value="APICAL ENDOSOMAL GLYCOPROTEIN PRECURSOR"/>
    <property type="match status" value="1"/>
</dbReference>
<evidence type="ECO:0000259" key="21">
    <source>
        <dbReference type="PROSITE" id="PS50060"/>
    </source>
</evidence>
<dbReference type="EC" id="3.4.24.-" evidence="18"/>
<keyword evidence="16" id="KW-0325">Glycoprotein</keyword>
<dbReference type="SMART" id="SM00181">
    <property type="entry name" value="EGF"/>
    <property type="match status" value="3"/>
</dbReference>
<evidence type="ECO:0000256" key="11">
    <source>
        <dbReference type="ARBA" id="ARBA00022837"/>
    </source>
</evidence>
<feature type="disulfide bond" evidence="17">
    <location>
        <begin position="285"/>
        <end position="294"/>
    </location>
</feature>
<evidence type="ECO:0000313" key="23">
    <source>
        <dbReference type="Proteomes" id="UP000694844"/>
    </source>
</evidence>
<name>A0A8B8CNB9_CRAVI</name>
<dbReference type="PROSITE" id="PS51864">
    <property type="entry name" value="ASTACIN"/>
    <property type="match status" value="1"/>
</dbReference>
<evidence type="ECO:0000256" key="12">
    <source>
        <dbReference type="ARBA" id="ARBA00022989"/>
    </source>
</evidence>
<evidence type="ECO:0000259" key="20">
    <source>
        <dbReference type="PROSITE" id="PS50026"/>
    </source>
</evidence>
<dbReference type="Gene3D" id="2.10.25.10">
    <property type="entry name" value="Laminin"/>
    <property type="match status" value="2"/>
</dbReference>
<dbReference type="SMART" id="SM00137">
    <property type="entry name" value="MAM"/>
    <property type="match status" value="1"/>
</dbReference>
<evidence type="ECO:0000256" key="14">
    <source>
        <dbReference type="ARBA" id="ARBA00023136"/>
    </source>
</evidence>